<dbReference type="InterPro" id="IPR021840">
    <property type="entry name" value="DUF3433"/>
</dbReference>
<dbReference type="PANTHER" id="PTHR37544:SF3">
    <property type="entry name" value="SPRAY"/>
    <property type="match status" value="1"/>
</dbReference>
<feature type="transmembrane region" description="Helical" evidence="2">
    <location>
        <begin position="852"/>
        <end position="871"/>
    </location>
</feature>
<dbReference type="Pfam" id="PF11915">
    <property type="entry name" value="DUF3433"/>
    <property type="match status" value="2"/>
</dbReference>
<proteinExistence type="predicted"/>
<protein>
    <submittedName>
        <fullName evidence="3">Zonadhesin</fullName>
    </submittedName>
</protein>
<feature type="transmembrane region" description="Helical" evidence="2">
    <location>
        <begin position="1181"/>
        <end position="1206"/>
    </location>
</feature>
<organism evidence="3 4">
    <name type="scientific">Podospora fimiseda</name>
    <dbReference type="NCBI Taxonomy" id="252190"/>
    <lineage>
        <taxon>Eukaryota</taxon>
        <taxon>Fungi</taxon>
        <taxon>Dikarya</taxon>
        <taxon>Ascomycota</taxon>
        <taxon>Pezizomycotina</taxon>
        <taxon>Sordariomycetes</taxon>
        <taxon>Sordariomycetidae</taxon>
        <taxon>Sordariales</taxon>
        <taxon>Podosporaceae</taxon>
        <taxon>Podospora</taxon>
    </lineage>
</organism>
<feature type="transmembrane region" description="Helical" evidence="2">
    <location>
        <begin position="70"/>
        <end position="90"/>
    </location>
</feature>
<evidence type="ECO:0000256" key="1">
    <source>
        <dbReference type="SAM" id="MobiDB-lite"/>
    </source>
</evidence>
<reference evidence="3" key="2">
    <citation type="submission" date="2023-05" db="EMBL/GenBank/DDBJ databases">
        <authorList>
            <consortium name="Lawrence Berkeley National Laboratory"/>
            <person name="Steindorff A."/>
            <person name="Hensen N."/>
            <person name="Bonometti L."/>
            <person name="Westerberg I."/>
            <person name="Brannstrom I.O."/>
            <person name="Guillou S."/>
            <person name="Cros-Aarteil S."/>
            <person name="Calhoun S."/>
            <person name="Haridas S."/>
            <person name="Kuo A."/>
            <person name="Mondo S."/>
            <person name="Pangilinan J."/>
            <person name="Riley R."/>
            <person name="Labutti K."/>
            <person name="Andreopoulos B."/>
            <person name="Lipzen A."/>
            <person name="Chen C."/>
            <person name="Yanf M."/>
            <person name="Daum C."/>
            <person name="Ng V."/>
            <person name="Clum A."/>
            <person name="Ohm R."/>
            <person name="Martin F."/>
            <person name="Silar P."/>
            <person name="Natvig D."/>
            <person name="Lalanne C."/>
            <person name="Gautier V."/>
            <person name="Ament-Velasquez S.L."/>
            <person name="Kruys A."/>
            <person name="Hutchinson M.I."/>
            <person name="Powell A.J."/>
            <person name="Barry K."/>
            <person name="Miller A.N."/>
            <person name="Grigoriev I.V."/>
            <person name="Debuchy R."/>
            <person name="Gladieux P."/>
            <person name="Thoren M.H."/>
            <person name="Johannesson H."/>
        </authorList>
    </citation>
    <scope>NUCLEOTIDE SEQUENCE</scope>
    <source>
        <strain evidence="3">CBS 990.96</strain>
    </source>
</reference>
<feature type="region of interest" description="Disordered" evidence="1">
    <location>
        <begin position="1"/>
        <end position="58"/>
    </location>
</feature>
<feature type="compositionally biased region" description="Pro residues" evidence="1">
    <location>
        <begin position="45"/>
        <end position="54"/>
    </location>
</feature>
<evidence type="ECO:0000313" key="4">
    <source>
        <dbReference type="Proteomes" id="UP001301958"/>
    </source>
</evidence>
<gene>
    <name evidence="3" type="ORF">QBC38DRAFT_355300</name>
</gene>
<feature type="region of interest" description="Disordered" evidence="1">
    <location>
        <begin position="166"/>
        <end position="204"/>
    </location>
</feature>
<feature type="transmembrane region" description="Helical" evidence="2">
    <location>
        <begin position="903"/>
        <end position="924"/>
    </location>
</feature>
<reference evidence="3" key="1">
    <citation type="journal article" date="2023" name="Mol. Phylogenet. Evol.">
        <title>Genome-scale phylogeny and comparative genomics of the fungal order Sordariales.</title>
        <authorList>
            <person name="Hensen N."/>
            <person name="Bonometti L."/>
            <person name="Westerberg I."/>
            <person name="Brannstrom I.O."/>
            <person name="Guillou S."/>
            <person name="Cros-Aarteil S."/>
            <person name="Calhoun S."/>
            <person name="Haridas S."/>
            <person name="Kuo A."/>
            <person name="Mondo S."/>
            <person name="Pangilinan J."/>
            <person name="Riley R."/>
            <person name="LaButti K."/>
            <person name="Andreopoulos B."/>
            <person name="Lipzen A."/>
            <person name="Chen C."/>
            <person name="Yan M."/>
            <person name="Daum C."/>
            <person name="Ng V."/>
            <person name="Clum A."/>
            <person name="Steindorff A."/>
            <person name="Ohm R.A."/>
            <person name="Martin F."/>
            <person name="Silar P."/>
            <person name="Natvig D.O."/>
            <person name="Lalanne C."/>
            <person name="Gautier V."/>
            <person name="Ament-Velasquez S.L."/>
            <person name="Kruys A."/>
            <person name="Hutchinson M.I."/>
            <person name="Powell A.J."/>
            <person name="Barry K."/>
            <person name="Miller A.N."/>
            <person name="Grigoriev I.V."/>
            <person name="Debuchy R."/>
            <person name="Gladieux P."/>
            <person name="Hiltunen Thoren M."/>
            <person name="Johannesson H."/>
        </authorList>
    </citation>
    <scope>NUCLEOTIDE SEQUENCE</scope>
    <source>
        <strain evidence="3">CBS 990.96</strain>
    </source>
</reference>
<evidence type="ECO:0000256" key="2">
    <source>
        <dbReference type="SAM" id="Phobius"/>
    </source>
</evidence>
<feature type="compositionally biased region" description="Low complexity" evidence="1">
    <location>
        <begin position="166"/>
        <end position="197"/>
    </location>
</feature>
<sequence length="1311" mass="139492">MHQPYTQLQSQSQTQQRDGSAYEYSIQATEDYYEEPRDGQGGINTPPPPAPPPVWRQRAIPNYKPTPLRWPFITGIIFFLFVAMALIIVADKKMPDSDTTAIILGPNPGVDPGAKPATTKPPAVRFARAIFDNSSTSSIEVTSEKIISSTTLLEDDFKITIQDVSTTTTTESSTQETSPTQETTFPSTPTRSSPPTRVAIPSGSTITGITETVILSVPSSGSRTVDSTEFNFGNVQMESSTSHPKPSISTPTTLPSGVSIIPIITTVSTFTTNITIPPSTVLFTTKTTTMKNSTYSTVSSVMTTFVSTITTVAPTTAPMSFWSSSGSQGTFFSTRTELQFFPTTVVATVPTTVGATTEVPDVGEITITSTFPSVVIPSTGEITITSFSTIFPPGGQPQSLPPDPPVVITGTEVIGGETIAVVVTKDPPPVIVVPTQEVRTQVFTQEIRTGVIEVGGSAVTNIVVITPSPGISVDVVTTVGGTPVTVVNTPNPVTAVTVVNGVERTVVQTQAPQTVVSIEGGTVTTVGVVLAPSQIGQPVTYTVVNTIGGQPVTQVLATTLAEPPYQPITYTVVRDGGGGTFVTDVIVNTPTGPPGQAITYTAVEIIGGTPVTQVIVTTPIGAPFQPITYTIATNIGGTPTVITLTPNPTTFVTTINGTPVTSVTTPPITSFTTTIGGTPTIQTIITTPTDTNLITLTLVSTSAGKLTTFTSTFSASTLLTTISGTLHTLTKTPSLSTSFLTKPGTTRTFTSTSTPPTPTSTSTPSPSVIPILKTYKWTESSIFLGTFLPPLLGVALVIPLRIIDLNVKLYQPFQSLSFSHGSPSSTSLLIQYTGFASFITSPIKTLINGHPIPFLTSLIVLLSSFMVPLATEAIGLKLHGECWTNTVNINKCGPALGVSRKPAYVLVGLLGVLIVLLVVVLGFLGRWITGVYANPWNIAGMASLGLNVYGGRGMKWESEKGVRKGLRGKRFGFGLFRGDGGGGGSRGEEENYGIILMDESGRGLGQGVIEEEGEVEEGGVDVMKNVRGGRGNHLPFMTLRYPWRIVLICFELGVLVFVIYYHAYYKGGIKDGGKLWSVMTGSLFGVRFVCAVVGVGIALCWQSFFLSVSIMTPWQIMAKQTQTAQRSILFSPSTNPFSGFYSAIKHRHLFLLCTSVAAILSEFLPVLLSNVPFSLHQTSKAATVCAVLTCLFLAVQLAVLVGSFFTRYPPMPVDPRSIAGMMYYVSQSYMLNDMEGIALLDGKQRAKKVMEAGRRYYYGVLAGGTWRRLGVDCDLLADGEYVGAAGVEQQQQQQQEVEPGNRIYEQPAMYN</sequence>
<feature type="compositionally biased region" description="Low complexity" evidence="1">
    <location>
        <begin position="1"/>
        <end position="16"/>
    </location>
</feature>
<dbReference type="EMBL" id="MU865294">
    <property type="protein sequence ID" value="KAK4231148.1"/>
    <property type="molecule type" value="Genomic_DNA"/>
</dbReference>
<keyword evidence="4" id="KW-1185">Reference proteome</keyword>
<feature type="transmembrane region" description="Helical" evidence="2">
    <location>
        <begin position="1149"/>
        <end position="1169"/>
    </location>
</feature>
<evidence type="ECO:0000313" key="3">
    <source>
        <dbReference type="EMBL" id="KAK4231148.1"/>
    </source>
</evidence>
<dbReference type="Proteomes" id="UP001301958">
    <property type="component" value="Unassembled WGS sequence"/>
</dbReference>
<feature type="transmembrane region" description="Helical" evidence="2">
    <location>
        <begin position="782"/>
        <end position="803"/>
    </location>
</feature>
<keyword evidence="2" id="KW-0472">Membrane</keyword>
<feature type="transmembrane region" description="Helical" evidence="2">
    <location>
        <begin position="1045"/>
        <end position="1064"/>
    </location>
</feature>
<accession>A0AAN7BWW4</accession>
<keyword evidence="2" id="KW-1133">Transmembrane helix</keyword>
<feature type="transmembrane region" description="Helical" evidence="2">
    <location>
        <begin position="1084"/>
        <end position="1110"/>
    </location>
</feature>
<name>A0AAN7BWW4_9PEZI</name>
<dbReference type="PANTHER" id="PTHR37544">
    <property type="entry name" value="SPRAY-RELATED"/>
    <property type="match status" value="1"/>
</dbReference>
<feature type="region of interest" description="Disordered" evidence="1">
    <location>
        <begin position="746"/>
        <end position="765"/>
    </location>
</feature>
<keyword evidence="2" id="KW-0812">Transmembrane</keyword>
<comment type="caution">
    <text evidence="3">The sequence shown here is derived from an EMBL/GenBank/DDBJ whole genome shotgun (WGS) entry which is preliminary data.</text>
</comment>